<dbReference type="InterPro" id="IPR000192">
    <property type="entry name" value="Aminotrans_V_dom"/>
</dbReference>
<dbReference type="STRING" id="234267.Acid_5053"/>
<dbReference type="KEGG" id="sus:Acid_5053"/>
<dbReference type="InterPro" id="IPR015422">
    <property type="entry name" value="PyrdxlP-dep_Trfase_small"/>
</dbReference>
<keyword evidence="2" id="KW-0732">Signal</keyword>
<keyword evidence="4" id="KW-0032">Aminotransferase</keyword>
<dbReference type="HOGENOM" id="CLU_003433_2_1_0"/>
<dbReference type="Gene3D" id="3.40.640.10">
    <property type="entry name" value="Type I PLP-dependent aspartate aminotransferase-like (Major domain)"/>
    <property type="match status" value="1"/>
</dbReference>
<dbReference type="Gene3D" id="3.90.1150.10">
    <property type="entry name" value="Aspartate Aminotransferase, domain 1"/>
    <property type="match status" value="1"/>
</dbReference>
<dbReference type="PANTHER" id="PTHR43092:SF6">
    <property type="entry name" value="BLR1280 PROTEIN"/>
    <property type="match status" value="1"/>
</dbReference>
<evidence type="ECO:0000256" key="1">
    <source>
        <dbReference type="ARBA" id="ARBA00022898"/>
    </source>
</evidence>
<dbReference type="Pfam" id="PF00266">
    <property type="entry name" value="Aminotran_5"/>
    <property type="match status" value="1"/>
</dbReference>
<gene>
    <name evidence="4" type="ordered locus">Acid_5053</name>
</gene>
<feature type="domain" description="Aminotransferase class V" evidence="3">
    <location>
        <begin position="55"/>
        <end position="372"/>
    </location>
</feature>
<dbReference type="OrthoDB" id="9804366at2"/>
<evidence type="ECO:0000313" key="4">
    <source>
        <dbReference type="EMBL" id="ABJ86008.1"/>
    </source>
</evidence>
<evidence type="ECO:0000256" key="2">
    <source>
        <dbReference type="SAM" id="SignalP"/>
    </source>
</evidence>
<name>Q01WF7_SOLUE</name>
<keyword evidence="1" id="KW-0663">Pyridoxal phosphate</keyword>
<dbReference type="EMBL" id="CP000473">
    <property type="protein sequence ID" value="ABJ86008.1"/>
    <property type="molecule type" value="Genomic_DNA"/>
</dbReference>
<keyword evidence="4" id="KW-0808">Transferase</keyword>
<dbReference type="PANTHER" id="PTHR43092">
    <property type="entry name" value="L-CYSTEINE DESULFHYDRASE"/>
    <property type="match status" value="1"/>
</dbReference>
<dbReference type="InParanoid" id="Q01WF7"/>
<dbReference type="InterPro" id="IPR015421">
    <property type="entry name" value="PyrdxlP-dep_Trfase_major"/>
</dbReference>
<dbReference type="InterPro" id="IPR015424">
    <property type="entry name" value="PyrdxlP-dep_Trfase"/>
</dbReference>
<reference evidence="4" key="1">
    <citation type="submission" date="2006-10" db="EMBL/GenBank/DDBJ databases">
        <title>Complete sequence of Solibacter usitatus Ellin6076.</title>
        <authorList>
            <consortium name="US DOE Joint Genome Institute"/>
            <person name="Copeland A."/>
            <person name="Lucas S."/>
            <person name="Lapidus A."/>
            <person name="Barry K."/>
            <person name="Detter J.C."/>
            <person name="Glavina del Rio T."/>
            <person name="Hammon N."/>
            <person name="Israni S."/>
            <person name="Dalin E."/>
            <person name="Tice H."/>
            <person name="Pitluck S."/>
            <person name="Thompson L.S."/>
            <person name="Brettin T."/>
            <person name="Bruce D."/>
            <person name="Han C."/>
            <person name="Tapia R."/>
            <person name="Gilna P."/>
            <person name="Schmutz J."/>
            <person name="Larimer F."/>
            <person name="Land M."/>
            <person name="Hauser L."/>
            <person name="Kyrpides N."/>
            <person name="Mikhailova N."/>
            <person name="Janssen P.H."/>
            <person name="Kuske C.R."/>
            <person name="Richardson P."/>
        </authorList>
    </citation>
    <scope>NUCLEOTIDE SEQUENCE</scope>
    <source>
        <strain evidence="4">Ellin6076</strain>
    </source>
</reference>
<evidence type="ECO:0000259" key="3">
    <source>
        <dbReference type="Pfam" id="PF00266"/>
    </source>
</evidence>
<protein>
    <submittedName>
        <fullName evidence="4">Aminotransferase, class V</fullName>
    </submittedName>
</protein>
<dbReference type="eggNOG" id="COG0520">
    <property type="taxonomic scope" value="Bacteria"/>
</dbReference>
<organism evidence="4">
    <name type="scientific">Solibacter usitatus (strain Ellin6076)</name>
    <dbReference type="NCBI Taxonomy" id="234267"/>
    <lineage>
        <taxon>Bacteria</taxon>
        <taxon>Pseudomonadati</taxon>
        <taxon>Acidobacteriota</taxon>
        <taxon>Terriglobia</taxon>
        <taxon>Bryobacterales</taxon>
        <taxon>Solibacteraceae</taxon>
        <taxon>Candidatus Solibacter</taxon>
    </lineage>
</organism>
<feature type="chain" id="PRO_5004162733" evidence="2">
    <location>
        <begin position="27"/>
        <end position="419"/>
    </location>
</feature>
<dbReference type="AlphaFoldDB" id="Q01WF7"/>
<dbReference type="SUPFAM" id="SSF53383">
    <property type="entry name" value="PLP-dependent transferases"/>
    <property type="match status" value="1"/>
</dbReference>
<feature type="signal peptide" evidence="2">
    <location>
        <begin position="1"/>
        <end position="26"/>
    </location>
</feature>
<sequence precursor="true">MQPRRNFLTALAAPLLARSAAAQSKAAPGLPKPGDPAYWAKVRDQFLLARDKVFFNNGTIGAMPKVVLDRTVEHLRKMATDVADWDYKSGQEWIAGYGPMPEIRAKTARLLNAQPAEIALTENVTAAMSYVAAGLTLEPGSEILISDQEHPGGQCPWLNAAKRHGASVQMVHIPKPAENPAQVMDVFRNALNSRTRVLAISHVITGSGAIMPVKEMCAEARARGIFTVIDGAQAVGHIPVDLESMGCDAYVGCFHKWLLAPAGTGLLYLRKGSASKVWSTLASSHWNDHEDEGFRFSQRGTGSLSLLMGVDAALDFHQEIGPGRVQERVKFLGDYLRDGLRKIPGARIYSPVDNAMCAGITVYGVNGVTGQQLQDEMWAHGKLRPRASGGIGVRHSTHIFNSPQEIDKALAVVRSLSKA</sequence>
<proteinExistence type="predicted"/>
<accession>Q01WF7</accession>
<dbReference type="GO" id="GO:0008483">
    <property type="term" value="F:transaminase activity"/>
    <property type="evidence" value="ECO:0007669"/>
    <property type="project" value="UniProtKB-KW"/>
</dbReference>